<protein>
    <submittedName>
        <fullName evidence="2">Uncharacterized protein</fullName>
    </submittedName>
</protein>
<name>A0A0S2IX85_LEPBO</name>
<reference evidence="2 3" key="1">
    <citation type="journal article" date="2015" name="PLoS Negl. Trop. Dis.">
        <title>Distribution of Plasmids in Distinct Leptospira Pathogenic Species.</title>
        <authorList>
            <person name="Wang Y."/>
            <person name="Zhuang X."/>
            <person name="Zhong Y."/>
            <person name="Zhang C."/>
            <person name="Zhang Y."/>
            <person name="Zeng L."/>
            <person name="Zhu Y."/>
            <person name="He P."/>
            <person name="Dong K."/>
            <person name="Pal U."/>
            <person name="Guo X."/>
            <person name="Qin J."/>
        </authorList>
    </citation>
    <scope>NUCLEOTIDE SEQUENCE [LARGE SCALE GENOMIC DNA]</scope>
    <source>
        <strain evidence="2 3">56604</strain>
    </source>
</reference>
<proteinExistence type="predicted"/>
<evidence type="ECO:0000313" key="2">
    <source>
        <dbReference type="EMBL" id="ALO27907.1"/>
    </source>
</evidence>
<gene>
    <name evidence="2" type="ORF">LBBP_03738</name>
</gene>
<organism evidence="2">
    <name type="scientific">Leptospira borgpetersenii serovar Ballum</name>
    <dbReference type="NCBI Taxonomy" id="280505"/>
    <lineage>
        <taxon>Bacteria</taxon>
        <taxon>Pseudomonadati</taxon>
        <taxon>Spirochaetota</taxon>
        <taxon>Spirochaetia</taxon>
        <taxon>Leptospirales</taxon>
        <taxon>Leptospiraceae</taxon>
        <taxon>Leptospira</taxon>
    </lineage>
</organism>
<evidence type="ECO:0000256" key="1">
    <source>
        <dbReference type="SAM" id="Phobius"/>
    </source>
</evidence>
<sequence>MRNPGISRGFSFLSFYVKIIDLDVSSLAFSSLFFDTFFLIFLWGTHVF</sequence>
<keyword evidence="1" id="KW-1133">Transmembrane helix</keyword>
<keyword evidence="1" id="KW-0472">Membrane</keyword>
<accession>A0A0S2IX85</accession>
<feature type="transmembrane region" description="Helical" evidence="1">
    <location>
        <begin position="20"/>
        <end position="43"/>
    </location>
</feature>
<evidence type="ECO:0000313" key="3">
    <source>
        <dbReference type="Proteomes" id="UP000058857"/>
    </source>
</evidence>
<dbReference type="AlphaFoldDB" id="A0A0S2IX85"/>
<dbReference type="EMBL" id="CP012029">
    <property type="protein sequence ID" value="ALO27907.1"/>
    <property type="molecule type" value="Genomic_DNA"/>
</dbReference>
<keyword evidence="1" id="KW-0812">Transmembrane</keyword>
<dbReference type="PATRIC" id="fig|280505.15.peg.3641"/>
<dbReference type="Proteomes" id="UP000058857">
    <property type="component" value="Chromosome 1"/>
</dbReference>